<evidence type="ECO:0000256" key="11">
    <source>
        <dbReference type="ARBA" id="ARBA00047761"/>
    </source>
</evidence>
<evidence type="ECO:0000256" key="4">
    <source>
        <dbReference type="ARBA" id="ARBA00022787"/>
    </source>
</evidence>
<evidence type="ECO:0000256" key="1">
    <source>
        <dbReference type="ARBA" id="ARBA00004294"/>
    </source>
</evidence>
<evidence type="ECO:0000256" key="6">
    <source>
        <dbReference type="ARBA" id="ARBA00037234"/>
    </source>
</evidence>
<dbReference type="InterPro" id="IPR051021">
    <property type="entry name" value="Mito_Ser/Thr_phosphatase"/>
</dbReference>
<dbReference type="InterPro" id="IPR013078">
    <property type="entry name" value="His_Pase_superF_clade-1"/>
</dbReference>
<dbReference type="SUPFAM" id="SSF53254">
    <property type="entry name" value="Phosphoglycerate mutase-like"/>
    <property type="match status" value="1"/>
</dbReference>
<dbReference type="SMART" id="SM00855">
    <property type="entry name" value="PGAM"/>
    <property type="match status" value="1"/>
</dbReference>
<evidence type="ECO:0000256" key="8">
    <source>
        <dbReference type="ARBA" id="ARBA00039765"/>
    </source>
</evidence>
<evidence type="ECO:0000256" key="5">
    <source>
        <dbReference type="ARBA" id="ARBA00022801"/>
    </source>
</evidence>
<name>A0A7R8WFC8_9CRUS</name>
<organism evidence="13">
    <name type="scientific">Cyprideis torosa</name>
    <dbReference type="NCBI Taxonomy" id="163714"/>
    <lineage>
        <taxon>Eukaryota</taxon>
        <taxon>Metazoa</taxon>
        <taxon>Ecdysozoa</taxon>
        <taxon>Arthropoda</taxon>
        <taxon>Crustacea</taxon>
        <taxon>Oligostraca</taxon>
        <taxon>Ostracoda</taxon>
        <taxon>Podocopa</taxon>
        <taxon>Podocopida</taxon>
        <taxon>Cytherocopina</taxon>
        <taxon>Cytheroidea</taxon>
        <taxon>Cytherideidae</taxon>
        <taxon>Cyprideis</taxon>
    </lineage>
</organism>
<dbReference type="GO" id="GO:0003676">
    <property type="term" value="F:nucleic acid binding"/>
    <property type="evidence" value="ECO:0007669"/>
    <property type="project" value="InterPro"/>
</dbReference>
<dbReference type="EMBL" id="OB662854">
    <property type="protein sequence ID" value="CAD7230652.1"/>
    <property type="molecule type" value="Genomic_DNA"/>
</dbReference>
<dbReference type="Gene3D" id="3.30.420.10">
    <property type="entry name" value="Ribonuclease H-like superfamily/Ribonuclease H"/>
    <property type="match status" value="1"/>
</dbReference>
<comment type="catalytic activity">
    <reaction evidence="11">
        <text>O-phospho-L-seryl-[protein] + H2O = L-seryl-[protein] + phosphate</text>
        <dbReference type="Rhea" id="RHEA:20629"/>
        <dbReference type="Rhea" id="RHEA-COMP:9863"/>
        <dbReference type="Rhea" id="RHEA-COMP:11604"/>
        <dbReference type="ChEBI" id="CHEBI:15377"/>
        <dbReference type="ChEBI" id="CHEBI:29999"/>
        <dbReference type="ChEBI" id="CHEBI:43474"/>
        <dbReference type="ChEBI" id="CHEBI:83421"/>
        <dbReference type="EC" id="3.1.3.16"/>
    </reaction>
</comment>
<keyword evidence="5" id="KW-0378">Hydrolase</keyword>
<keyword evidence="4" id="KW-0472">Membrane</keyword>
<comment type="function">
    <text evidence="6">Displays phosphatase activity for serine/threonine residues, and dephosphorylates and activates Pk92B kinase. Has apparently no phosphoglycerate mutase activity.</text>
</comment>
<keyword evidence="4" id="KW-1000">Mitochondrion outer membrane</keyword>
<dbReference type="AlphaFoldDB" id="A0A7R8WFC8"/>
<proteinExistence type="inferred from homology"/>
<dbReference type="OrthoDB" id="2118094at2759"/>
<feature type="non-terminal residue" evidence="13">
    <location>
        <position position="1"/>
    </location>
</feature>
<dbReference type="Gene3D" id="3.40.50.1240">
    <property type="entry name" value="Phosphoglycerate mutase-like"/>
    <property type="match status" value="2"/>
</dbReference>
<comment type="catalytic activity">
    <reaction evidence="12">
        <text>O-phospho-L-threonyl-[protein] + H2O = L-threonyl-[protein] + phosphate</text>
        <dbReference type="Rhea" id="RHEA:47004"/>
        <dbReference type="Rhea" id="RHEA-COMP:11060"/>
        <dbReference type="Rhea" id="RHEA-COMP:11605"/>
        <dbReference type="ChEBI" id="CHEBI:15377"/>
        <dbReference type="ChEBI" id="CHEBI:30013"/>
        <dbReference type="ChEBI" id="CHEBI:43474"/>
        <dbReference type="ChEBI" id="CHEBI:61977"/>
        <dbReference type="EC" id="3.1.3.16"/>
    </reaction>
</comment>
<dbReference type="EC" id="3.1.3.16" evidence="3"/>
<evidence type="ECO:0000256" key="12">
    <source>
        <dbReference type="ARBA" id="ARBA00048336"/>
    </source>
</evidence>
<dbReference type="InterPro" id="IPR036397">
    <property type="entry name" value="RNaseH_sf"/>
</dbReference>
<dbReference type="GO" id="GO:0004722">
    <property type="term" value="F:protein serine/threonine phosphatase activity"/>
    <property type="evidence" value="ECO:0007669"/>
    <property type="project" value="UniProtKB-EC"/>
</dbReference>
<accession>A0A7R8WFC8</accession>
<evidence type="ECO:0000256" key="10">
    <source>
        <dbReference type="ARBA" id="ARBA00042520"/>
    </source>
</evidence>
<evidence type="ECO:0000313" key="13">
    <source>
        <dbReference type="EMBL" id="CAD7230652.1"/>
    </source>
</evidence>
<sequence>IIARRKTTLKPESSENGRFRGRAVEEDRQQDILRLRSEGVTPKTIANSFGLSLHRVWVILRRGQTKSPNLKGPKTKPLAKVDEFDEMVIDNIIDDFYKVNEIPSITEIFHRVKEQFPEFPYKRMKTFVLLLKRMGYSKKTINRQAKIVNTKRLVSLRQDFLEKVARFREEGFQLNYLDETWYDTHDTTKKAWLKKGKSYAFDMPSSRGKRLVILHTGSEDGFMEGGLHVTGRGILEARADYHGEMNSTVFENYIKEKVIPEFLKRERPQVLIMDNARYHSRMEGIGDSHSWVGKKGSRASRHYLLIRHGQYVETKNRDEKRLSELGRDQACLIGARLQDLKYPYDILISSTMLRATETADLIAQYLPDVPRVEYNILNEGAPPDTPVPTPKNLQGREVRHRFSSTCLSFQYEFQDGARLEAAFREFIHRAHPTQERDSFSVIVCHGNVIRYLLCRALQQPPEAWLRMNIFHASLTWMTVAPDGQVRVDNRHPLLPLPRPPTASRGMAPDEHLPRIAHVDDSGTRRTGESGRALQQPPEAWLRMNIFHASLTWMTVAPDGQVFLSTFNDAGHLPPEKLSTNNRDTFLSTLRKRFGADVGKAEAVNKIAAQA</sequence>
<dbReference type="GO" id="GO:0005741">
    <property type="term" value="C:mitochondrial outer membrane"/>
    <property type="evidence" value="ECO:0007669"/>
    <property type="project" value="UniProtKB-SubCell"/>
</dbReference>
<comment type="subunit">
    <text evidence="7">Interacts with Pk92B/ASK1.</text>
</comment>
<protein>
    <recommendedName>
        <fullName evidence="8">Serine/threonine-protein phosphatase PGAM5, mitochondrial</fullName>
        <ecNumber evidence="3">3.1.3.16</ecNumber>
    </recommendedName>
    <alternativeName>
        <fullName evidence="10">Phosphoglycerate mutase family member 5 homolog</fullName>
    </alternativeName>
    <alternativeName>
        <fullName evidence="9">Serine/threonine-protein phosphatase Pgam5, mitochondrial</fullName>
    </alternativeName>
</protein>
<evidence type="ECO:0000256" key="2">
    <source>
        <dbReference type="ARBA" id="ARBA00006717"/>
    </source>
</evidence>
<comment type="subcellular location">
    <subcellularLocation>
        <location evidence="1">Mitochondrion outer membrane</location>
    </subcellularLocation>
</comment>
<gene>
    <name evidence="13" type="ORF">CTOB1V02_LOCUS8510</name>
</gene>
<keyword evidence="4" id="KW-0496">Mitochondrion</keyword>
<reference evidence="13" key="1">
    <citation type="submission" date="2020-11" db="EMBL/GenBank/DDBJ databases">
        <authorList>
            <person name="Tran Van P."/>
        </authorList>
    </citation>
    <scope>NUCLEOTIDE SEQUENCE</scope>
</reference>
<dbReference type="PANTHER" id="PTHR20935">
    <property type="entry name" value="PHOSPHOGLYCERATE MUTASE-RELATED"/>
    <property type="match status" value="1"/>
</dbReference>
<evidence type="ECO:0000256" key="9">
    <source>
        <dbReference type="ARBA" id="ARBA00040722"/>
    </source>
</evidence>
<dbReference type="Pfam" id="PF00300">
    <property type="entry name" value="His_Phos_1"/>
    <property type="match status" value="1"/>
</dbReference>
<comment type="similarity">
    <text evidence="2">Belongs to the phosphoglycerate mutase family. BPG-dependent PGAM subfamily.</text>
</comment>
<evidence type="ECO:0000256" key="3">
    <source>
        <dbReference type="ARBA" id="ARBA00013081"/>
    </source>
</evidence>
<dbReference type="CDD" id="cd07067">
    <property type="entry name" value="HP_PGM_like"/>
    <property type="match status" value="1"/>
</dbReference>
<dbReference type="InterPro" id="IPR029033">
    <property type="entry name" value="His_PPase_superfam"/>
</dbReference>
<dbReference type="PANTHER" id="PTHR20935:SF0">
    <property type="entry name" value="SERINE_THREONINE-PROTEIN PHOSPHATASE PGAM5, MITOCHONDRIAL"/>
    <property type="match status" value="1"/>
</dbReference>
<evidence type="ECO:0000256" key="7">
    <source>
        <dbReference type="ARBA" id="ARBA00038605"/>
    </source>
</evidence>